<protein>
    <submittedName>
        <fullName evidence="1">Uncharacterized protein</fullName>
    </submittedName>
</protein>
<dbReference type="Proteomes" id="UP000634136">
    <property type="component" value="Unassembled WGS sequence"/>
</dbReference>
<accession>A0A834WSG4</accession>
<sequence>MATMLAKSFGGERCLTLDRWGGDDQPWMLGMSKGTSLLSARGGERLQRHEMSEGVSLHFAWLSSPAYASP</sequence>
<dbReference type="EMBL" id="JAAIUW010000005">
    <property type="protein sequence ID" value="KAF7829534.1"/>
    <property type="molecule type" value="Genomic_DNA"/>
</dbReference>
<dbReference type="AlphaFoldDB" id="A0A834WSG4"/>
<comment type="caution">
    <text evidence="1">The sequence shown here is derived from an EMBL/GenBank/DDBJ whole genome shotgun (WGS) entry which is preliminary data.</text>
</comment>
<proteinExistence type="predicted"/>
<organism evidence="1 2">
    <name type="scientific">Senna tora</name>
    <dbReference type="NCBI Taxonomy" id="362788"/>
    <lineage>
        <taxon>Eukaryota</taxon>
        <taxon>Viridiplantae</taxon>
        <taxon>Streptophyta</taxon>
        <taxon>Embryophyta</taxon>
        <taxon>Tracheophyta</taxon>
        <taxon>Spermatophyta</taxon>
        <taxon>Magnoliopsida</taxon>
        <taxon>eudicotyledons</taxon>
        <taxon>Gunneridae</taxon>
        <taxon>Pentapetalae</taxon>
        <taxon>rosids</taxon>
        <taxon>fabids</taxon>
        <taxon>Fabales</taxon>
        <taxon>Fabaceae</taxon>
        <taxon>Caesalpinioideae</taxon>
        <taxon>Cassia clade</taxon>
        <taxon>Senna</taxon>
    </lineage>
</organism>
<reference evidence="1" key="1">
    <citation type="submission" date="2020-09" db="EMBL/GenBank/DDBJ databases">
        <title>Genome-Enabled Discovery of Anthraquinone Biosynthesis in Senna tora.</title>
        <authorList>
            <person name="Kang S.-H."/>
            <person name="Pandey R.P."/>
            <person name="Lee C.-M."/>
            <person name="Sim J.-S."/>
            <person name="Jeong J.-T."/>
            <person name="Choi B.-S."/>
            <person name="Jung M."/>
            <person name="Ginzburg D."/>
            <person name="Zhao K."/>
            <person name="Won S.Y."/>
            <person name="Oh T.-J."/>
            <person name="Yu Y."/>
            <person name="Kim N.-H."/>
            <person name="Lee O.R."/>
            <person name="Lee T.-H."/>
            <person name="Bashyal P."/>
            <person name="Kim T.-S."/>
            <person name="Lee W.-H."/>
            <person name="Kawkins C."/>
            <person name="Kim C.-K."/>
            <person name="Kim J.S."/>
            <person name="Ahn B.O."/>
            <person name="Rhee S.Y."/>
            <person name="Sohng J.K."/>
        </authorList>
    </citation>
    <scope>NUCLEOTIDE SEQUENCE</scope>
    <source>
        <tissue evidence="1">Leaf</tissue>
    </source>
</reference>
<evidence type="ECO:0000313" key="1">
    <source>
        <dbReference type="EMBL" id="KAF7829534.1"/>
    </source>
</evidence>
<gene>
    <name evidence="1" type="ORF">G2W53_011867</name>
</gene>
<keyword evidence="2" id="KW-1185">Reference proteome</keyword>
<evidence type="ECO:0000313" key="2">
    <source>
        <dbReference type="Proteomes" id="UP000634136"/>
    </source>
</evidence>
<name>A0A834WSG4_9FABA</name>